<dbReference type="SUPFAM" id="SSF81930">
    <property type="entry name" value="Orange carotenoid protein, N-terminal domain"/>
    <property type="match status" value="1"/>
</dbReference>
<proteinExistence type="inferred from homology"/>
<evidence type="ECO:0000313" key="4">
    <source>
        <dbReference type="Proteomes" id="UP001576780"/>
    </source>
</evidence>
<comment type="caution">
    <text evidence="3">The sequence shown here is derived from an EMBL/GenBank/DDBJ whole genome shotgun (WGS) entry which is preliminary data.</text>
</comment>
<protein>
    <submittedName>
        <fullName evidence="3">Orange carotenoid protein N-terminal domain-containing protein</fullName>
    </submittedName>
</protein>
<dbReference type="Gene3D" id="1.10.2090.10">
    <property type="entry name" value="Orange carotenoid-binding protein, N-terminal domain"/>
    <property type="match status" value="1"/>
</dbReference>
<dbReference type="Pfam" id="PF09150">
    <property type="entry name" value="Carot_N"/>
    <property type="match status" value="1"/>
</dbReference>
<comment type="similarity">
    <text evidence="1">Belongs to the orange carotenoid-binding protein family.</text>
</comment>
<keyword evidence="1" id="KW-0793">Thylakoid</keyword>
<dbReference type="RefSeq" id="WP_413277003.1">
    <property type="nucleotide sequence ID" value="NZ_JBHFNT010000071.1"/>
</dbReference>
<organism evidence="3 4">
    <name type="scientific">Floridaenema evergladense BLCC-F167</name>
    <dbReference type="NCBI Taxonomy" id="3153639"/>
    <lineage>
        <taxon>Bacteria</taxon>
        <taxon>Bacillati</taxon>
        <taxon>Cyanobacteriota</taxon>
        <taxon>Cyanophyceae</taxon>
        <taxon>Oscillatoriophycideae</taxon>
        <taxon>Aerosakkonematales</taxon>
        <taxon>Aerosakkonemataceae</taxon>
        <taxon>Floridanema</taxon>
        <taxon>Floridanema evergladense</taxon>
    </lineage>
</organism>
<dbReference type="PROSITE" id="PS51773">
    <property type="entry name" value="OCP_N"/>
    <property type="match status" value="1"/>
</dbReference>
<feature type="domain" description="OCP N-terminal" evidence="2">
    <location>
        <begin position="5"/>
        <end position="148"/>
    </location>
</feature>
<evidence type="ECO:0000313" key="3">
    <source>
        <dbReference type="EMBL" id="MFB2834571.1"/>
    </source>
</evidence>
<keyword evidence="1" id="KW-0472">Membrane</keyword>
<dbReference type="Proteomes" id="UP001576780">
    <property type="component" value="Unassembled WGS sequence"/>
</dbReference>
<keyword evidence="1" id="KW-0042">Antenna complex</keyword>
<keyword evidence="1" id="KW-0157">Chromophore</keyword>
<name>A0ABV4WIG5_9CYAN</name>
<reference evidence="3 4" key="1">
    <citation type="submission" date="2024-09" db="EMBL/GenBank/DDBJ databases">
        <title>Floridaenema gen nov. (Aerosakkonemataceae, Aerosakkonematales ord. nov., Cyanobacteria) from benthic tropical and subtropical fresh waters, with the description of four new species.</title>
        <authorList>
            <person name="Moretto J.A."/>
            <person name="Berthold D.E."/>
            <person name="Lefler F.W."/>
            <person name="Huang I.-S."/>
            <person name="Laughinghouse H. IV."/>
        </authorList>
    </citation>
    <scope>NUCLEOTIDE SEQUENCE [LARGE SCALE GENOMIC DNA]</scope>
    <source>
        <strain evidence="3 4">BLCC-F167</strain>
    </source>
</reference>
<keyword evidence="4" id="KW-1185">Reference proteome</keyword>
<dbReference type="EMBL" id="JBHFNT010000071">
    <property type="protein sequence ID" value="MFB2834571.1"/>
    <property type="molecule type" value="Genomic_DNA"/>
</dbReference>
<evidence type="ECO:0000259" key="2">
    <source>
        <dbReference type="PROSITE" id="PS51773"/>
    </source>
</evidence>
<gene>
    <name evidence="3" type="ORF">ACE1CA_08560</name>
</gene>
<dbReference type="InterPro" id="IPR036917">
    <property type="entry name" value="Orange_carotenoid-bd_N_sf"/>
</dbReference>
<accession>A0ABV4WIG5</accession>
<keyword evidence="1" id="KW-0605">Phycobilisome</keyword>
<sequence>MTYTQSNVEQVVEALRRLNADDQLAVLWFVYEEMKGGITPDPKTAELEISQAIVDRIQQMSREEQLQAQRDIVTGANNDIVQQYRALSSRTKLGVWYVLAQGMENQSIIPMPSNYQLSSEAENVLNQAKQLDFGNQIDFMTNAVAKMG</sequence>
<dbReference type="InterPro" id="IPR015233">
    <property type="entry name" value="Orange_carotenoid-bd_N"/>
</dbReference>
<evidence type="ECO:0000256" key="1">
    <source>
        <dbReference type="PROSITE-ProRule" id="PRU01109"/>
    </source>
</evidence>